<keyword evidence="2" id="KW-0479">Metal-binding</keyword>
<feature type="domain" description="DDE Tnp4" evidence="3">
    <location>
        <begin position="120"/>
        <end position="277"/>
    </location>
</feature>
<dbReference type="EMBL" id="KI913962">
    <property type="protein sequence ID" value="ETW01633.1"/>
    <property type="molecule type" value="Genomic_DNA"/>
</dbReference>
<dbReference type="RefSeq" id="XP_008869481.1">
    <property type="nucleotide sequence ID" value="XM_008871259.1"/>
</dbReference>
<dbReference type="InterPro" id="IPR027806">
    <property type="entry name" value="HARBI1_dom"/>
</dbReference>
<evidence type="ECO:0000256" key="2">
    <source>
        <dbReference type="ARBA" id="ARBA00022723"/>
    </source>
</evidence>
<proteinExistence type="predicted"/>
<dbReference type="OrthoDB" id="71298at2759"/>
<gene>
    <name evidence="4" type="ORF">H310_06264</name>
</gene>
<dbReference type="PANTHER" id="PTHR34615">
    <property type="entry name" value="PX DOMAIN-CONTAINING PROTEIN"/>
    <property type="match status" value="1"/>
</dbReference>
<evidence type="ECO:0000313" key="4">
    <source>
        <dbReference type="EMBL" id="ETW01633.1"/>
    </source>
</evidence>
<dbReference type="PANTHER" id="PTHR34615:SF1">
    <property type="entry name" value="PX DOMAIN-CONTAINING PROTEIN"/>
    <property type="match status" value="1"/>
</dbReference>
<dbReference type="GO" id="GO:0046872">
    <property type="term" value="F:metal ion binding"/>
    <property type="evidence" value="ECO:0007669"/>
    <property type="project" value="UniProtKB-KW"/>
</dbReference>
<organism evidence="4">
    <name type="scientific">Aphanomyces invadans</name>
    <dbReference type="NCBI Taxonomy" id="157072"/>
    <lineage>
        <taxon>Eukaryota</taxon>
        <taxon>Sar</taxon>
        <taxon>Stramenopiles</taxon>
        <taxon>Oomycota</taxon>
        <taxon>Saprolegniomycetes</taxon>
        <taxon>Saprolegniales</taxon>
        <taxon>Verrucalvaceae</taxon>
        <taxon>Aphanomyces</taxon>
    </lineage>
</organism>
<evidence type="ECO:0000256" key="1">
    <source>
        <dbReference type="ARBA" id="ARBA00001968"/>
    </source>
</evidence>
<dbReference type="AlphaFoldDB" id="A0A024U7P3"/>
<comment type="cofactor">
    <cofactor evidence="1">
        <name>a divalent metal cation</name>
        <dbReference type="ChEBI" id="CHEBI:60240"/>
    </cofactor>
</comment>
<protein>
    <recommendedName>
        <fullName evidence="3">DDE Tnp4 domain-containing protein</fullName>
    </recommendedName>
</protein>
<accession>A0A024U7P3</accession>
<dbReference type="STRING" id="157072.A0A024U7P3"/>
<evidence type="ECO:0000259" key="3">
    <source>
        <dbReference type="Pfam" id="PF13359"/>
    </source>
</evidence>
<dbReference type="VEuPathDB" id="FungiDB:H310_06264"/>
<dbReference type="GeneID" id="20083314"/>
<dbReference type="eggNOG" id="KOG4585">
    <property type="taxonomic scope" value="Eukaryota"/>
</dbReference>
<reference evidence="4" key="1">
    <citation type="submission" date="2013-12" db="EMBL/GenBank/DDBJ databases">
        <title>The Genome Sequence of Aphanomyces invadans NJM9701.</title>
        <authorList>
            <consortium name="The Broad Institute Genomics Platform"/>
            <person name="Russ C."/>
            <person name="Tyler B."/>
            <person name="van West P."/>
            <person name="Dieguez-Uribeondo J."/>
            <person name="Young S.K."/>
            <person name="Zeng Q."/>
            <person name="Gargeya S."/>
            <person name="Fitzgerald M."/>
            <person name="Abouelleil A."/>
            <person name="Alvarado L."/>
            <person name="Chapman S.B."/>
            <person name="Gainer-Dewar J."/>
            <person name="Goldberg J."/>
            <person name="Griggs A."/>
            <person name="Gujja S."/>
            <person name="Hansen M."/>
            <person name="Howarth C."/>
            <person name="Imamovic A."/>
            <person name="Ireland A."/>
            <person name="Larimer J."/>
            <person name="McCowan C."/>
            <person name="Murphy C."/>
            <person name="Pearson M."/>
            <person name="Poon T.W."/>
            <person name="Priest M."/>
            <person name="Roberts A."/>
            <person name="Saif S."/>
            <person name="Shea T."/>
            <person name="Sykes S."/>
            <person name="Wortman J."/>
            <person name="Nusbaum C."/>
            <person name="Birren B."/>
        </authorList>
    </citation>
    <scope>NUCLEOTIDE SEQUENCE [LARGE SCALE GENOMIC DNA]</scope>
    <source>
        <strain evidence="4">NJM9701</strain>
    </source>
</reference>
<sequence length="308" mass="34653">MDCRFKFRFSKPHIVELVHLLEIPDPFTTKTRYTASAIEAVCIMLNRLAWPHRLGTMVQTFGRSREALSSIANSVVQHVYDKFGHLLQWDYDRLNADWMKSCGDAIHAQGAPLTTCIGFIDGTVRGICRPGKKVQKSVYNGHKRKHALKYQAVTSPDGIIVHLHGPEPGSRHDAYLLARSGLVEKLQSKLVVSGTRYVIYGDPAYGVNDVIVSGFKGAKLNEHEAEFNRRMSAVRVSVEWGFGIVRNLWTFVDYKGGQKLWLQSLGMHYSVAVILTNVHTCLRQGNQVSQYFGLKPPSAAQYLHSKQQ</sequence>
<dbReference type="Pfam" id="PF13359">
    <property type="entry name" value="DDE_Tnp_4"/>
    <property type="match status" value="1"/>
</dbReference>
<name>A0A024U7P3_9STRA</name>